<dbReference type="CDD" id="cd10017">
    <property type="entry name" value="B3_DNA"/>
    <property type="match status" value="1"/>
</dbReference>
<keyword evidence="4" id="KW-0804">Transcription</keyword>
<evidence type="ECO:0000256" key="5">
    <source>
        <dbReference type="ARBA" id="ARBA00023242"/>
    </source>
</evidence>
<dbReference type="Gramene" id="PVH31505">
    <property type="protein sequence ID" value="PVH31505"/>
    <property type="gene ID" value="PAHAL_9G164400"/>
</dbReference>
<dbReference type="AlphaFoldDB" id="A0A2T8I1E2"/>
<dbReference type="Proteomes" id="UP000243499">
    <property type="component" value="Chromosome 9"/>
</dbReference>
<sequence length="213" mass="24257">MTASAESLSSFSERVNMFGHGSRMKKSFVCRQRYMDHLDGKMKCFLSHMSANYRRSMTIPDRFMNHFRGELSESIEIESPDGNVYGVKVIKHMDKIVLQCGWEVFIAAHHIKENDSLLFQHIENSRFKVLILDSDGCEKVFSCSGIKITTNAQERAAEYVDISDTAHDYTKKLSGIRKRSTSCQRITRNHRRKAAKVASAASSSMSNHNILLL</sequence>
<dbReference type="Pfam" id="PF02362">
    <property type="entry name" value="B3"/>
    <property type="match status" value="1"/>
</dbReference>
<dbReference type="PANTHER" id="PTHR31920:SF139">
    <property type="entry name" value="TF-B3 DOMAIN-CONTAINING PROTEIN"/>
    <property type="match status" value="1"/>
</dbReference>
<dbReference type="InterPro" id="IPR015300">
    <property type="entry name" value="DNA-bd_pseudobarrel_sf"/>
</dbReference>
<comment type="subcellular location">
    <subcellularLocation>
        <location evidence="1">Nucleus</location>
    </subcellularLocation>
</comment>
<evidence type="ECO:0000256" key="2">
    <source>
        <dbReference type="ARBA" id="ARBA00023015"/>
    </source>
</evidence>
<keyword evidence="5" id="KW-0539">Nucleus</keyword>
<gene>
    <name evidence="7" type="ORF">PAHAL_9G164400</name>
</gene>
<evidence type="ECO:0000259" key="6">
    <source>
        <dbReference type="PROSITE" id="PS50863"/>
    </source>
</evidence>
<reference evidence="7" key="1">
    <citation type="submission" date="2018-04" db="EMBL/GenBank/DDBJ databases">
        <title>WGS assembly of Panicum hallii.</title>
        <authorList>
            <person name="Lovell J."/>
            <person name="Jenkins J."/>
            <person name="Lowry D."/>
            <person name="Mamidi S."/>
            <person name="Sreedasyam A."/>
            <person name="Weng X."/>
            <person name="Barry K."/>
            <person name="Bonette J."/>
            <person name="Campitelli B."/>
            <person name="Daum C."/>
            <person name="Gordon S."/>
            <person name="Gould B."/>
            <person name="Lipzen A."/>
            <person name="Macqueen A."/>
            <person name="Palacio-Mejia J."/>
            <person name="Plott C."/>
            <person name="Shakirov E."/>
            <person name="Shu S."/>
            <person name="Yoshinaga Y."/>
            <person name="Zane M."/>
            <person name="Rokhsar D."/>
            <person name="Grimwood J."/>
            <person name="Schmutz J."/>
            <person name="Juenger T."/>
        </authorList>
    </citation>
    <scope>NUCLEOTIDE SEQUENCE [LARGE SCALE GENOMIC DNA]</scope>
    <source>
        <strain evidence="7">FIL2</strain>
    </source>
</reference>
<evidence type="ECO:0000256" key="4">
    <source>
        <dbReference type="ARBA" id="ARBA00023163"/>
    </source>
</evidence>
<evidence type="ECO:0000313" key="7">
    <source>
        <dbReference type="EMBL" id="PVH31505.1"/>
    </source>
</evidence>
<organism evidence="7">
    <name type="scientific">Panicum hallii</name>
    <dbReference type="NCBI Taxonomy" id="206008"/>
    <lineage>
        <taxon>Eukaryota</taxon>
        <taxon>Viridiplantae</taxon>
        <taxon>Streptophyta</taxon>
        <taxon>Embryophyta</taxon>
        <taxon>Tracheophyta</taxon>
        <taxon>Spermatophyta</taxon>
        <taxon>Magnoliopsida</taxon>
        <taxon>Liliopsida</taxon>
        <taxon>Poales</taxon>
        <taxon>Poaceae</taxon>
        <taxon>PACMAD clade</taxon>
        <taxon>Panicoideae</taxon>
        <taxon>Panicodae</taxon>
        <taxon>Paniceae</taxon>
        <taxon>Panicinae</taxon>
        <taxon>Panicum</taxon>
        <taxon>Panicum sect. Panicum</taxon>
    </lineage>
</organism>
<keyword evidence="2" id="KW-0805">Transcription regulation</keyword>
<dbReference type="EMBL" id="CM008054">
    <property type="protein sequence ID" value="PVH31505.1"/>
    <property type="molecule type" value="Genomic_DNA"/>
</dbReference>
<dbReference type="GO" id="GO:0003677">
    <property type="term" value="F:DNA binding"/>
    <property type="evidence" value="ECO:0007669"/>
    <property type="project" value="UniProtKB-KW"/>
</dbReference>
<evidence type="ECO:0000256" key="3">
    <source>
        <dbReference type="ARBA" id="ARBA00023125"/>
    </source>
</evidence>
<evidence type="ECO:0000256" key="1">
    <source>
        <dbReference type="ARBA" id="ARBA00004123"/>
    </source>
</evidence>
<protein>
    <recommendedName>
        <fullName evidence="6">TF-B3 domain-containing protein</fullName>
    </recommendedName>
</protein>
<dbReference type="SMART" id="SM01019">
    <property type="entry name" value="B3"/>
    <property type="match status" value="1"/>
</dbReference>
<dbReference type="PANTHER" id="PTHR31920">
    <property type="entry name" value="B3 DOMAIN-CONTAINING"/>
    <property type="match status" value="1"/>
</dbReference>
<accession>A0A2T8I1E2</accession>
<keyword evidence="3" id="KW-0238">DNA-binding</keyword>
<feature type="domain" description="TF-B3" evidence="6">
    <location>
        <begin position="42"/>
        <end position="135"/>
    </location>
</feature>
<dbReference type="InterPro" id="IPR003340">
    <property type="entry name" value="B3_DNA-bd"/>
</dbReference>
<dbReference type="Gene3D" id="2.40.330.10">
    <property type="entry name" value="DNA-binding pseudobarrel domain"/>
    <property type="match status" value="1"/>
</dbReference>
<dbReference type="PROSITE" id="PS50863">
    <property type="entry name" value="B3"/>
    <property type="match status" value="1"/>
</dbReference>
<dbReference type="SUPFAM" id="SSF101936">
    <property type="entry name" value="DNA-binding pseudobarrel domain"/>
    <property type="match status" value="1"/>
</dbReference>
<name>A0A2T8I1E2_9POAL</name>
<proteinExistence type="predicted"/>
<dbReference type="InterPro" id="IPR050655">
    <property type="entry name" value="Plant_B3_domain"/>
</dbReference>
<dbReference type="GO" id="GO:0005634">
    <property type="term" value="C:nucleus"/>
    <property type="evidence" value="ECO:0007669"/>
    <property type="project" value="UniProtKB-SubCell"/>
</dbReference>